<dbReference type="SUPFAM" id="SSF52172">
    <property type="entry name" value="CheY-like"/>
    <property type="match status" value="1"/>
</dbReference>
<dbReference type="CDD" id="cd00082">
    <property type="entry name" value="HisKA"/>
    <property type="match status" value="1"/>
</dbReference>
<dbReference type="PANTHER" id="PTHR24422">
    <property type="entry name" value="CHEMOTAXIS PROTEIN METHYLTRANSFERASE"/>
    <property type="match status" value="1"/>
</dbReference>
<evidence type="ECO:0000259" key="16">
    <source>
        <dbReference type="PROSITE" id="PS50110"/>
    </source>
</evidence>
<feature type="coiled-coil region" evidence="14">
    <location>
        <begin position="545"/>
        <end position="618"/>
    </location>
</feature>
<dbReference type="InterPro" id="IPR036890">
    <property type="entry name" value="HATPase_C_sf"/>
</dbReference>
<evidence type="ECO:0000259" key="18">
    <source>
        <dbReference type="PROSITE" id="PS50123"/>
    </source>
</evidence>
<dbReference type="Pfam" id="PF01339">
    <property type="entry name" value="CheB_methylest"/>
    <property type="match status" value="1"/>
</dbReference>
<comment type="function">
    <text evidence="11">May play the central regulatory role in sporulation. It may be an element of the effector pathway responsible for the activation of sporulation genes in response to nutritional stress. Spo0A may act in concert with spo0H (a sigma factor) to control the expression of some genes that are critical to the sporulation process.</text>
</comment>
<feature type="active site" evidence="12">
    <location>
        <position position="141"/>
    </location>
</feature>
<dbReference type="InterPro" id="IPR036804">
    <property type="entry name" value="CheR_N_sf"/>
</dbReference>
<dbReference type="CDD" id="cd16433">
    <property type="entry name" value="CheB"/>
    <property type="match status" value="1"/>
</dbReference>
<dbReference type="NCBIfam" id="TIGR00229">
    <property type="entry name" value="sensory_box"/>
    <property type="match status" value="1"/>
</dbReference>
<feature type="domain" description="CheB-type methylesterase" evidence="17">
    <location>
        <begin position="9"/>
        <end position="199"/>
    </location>
</feature>
<dbReference type="InterPro" id="IPR050903">
    <property type="entry name" value="Bact_Chemotaxis_MeTrfase"/>
</dbReference>
<dbReference type="PROSITE" id="PS50110">
    <property type="entry name" value="RESPONSE_REGULATORY"/>
    <property type="match status" value="1"/>
</dbReference>
<keyword evidence="7" id="KW-0808">Transferase</keyword>
<dbReference type="PROSITE" id="PS50122">
    <property type="entry name" value="CHEB"/>
    <property type="match status" value="1"/>
</dbReference>
<dbReference type="InterPro" id="IPR022641">
    <property type="entry name" value="CheR_N"/>
</dbReference>
<dbReference type="SUPFAM" id="SSF53335">
    <property type="entry name" value="S-adenosyl-L-methionine-dependent methyltransferases"/>
    <property type="match status" value="1"/>
</dbReference>
<keyword evidence="10" id="KW-0902">Two-component regulatory system</keyword>
<dbReference type="SMART" id="SM00387">
    <property type="entry name" value="HATPase_c"/>
    <property type="match status" value="1"/>
</dbReference>
<dbReference type="Gene3D" id="3.40.50.180">
    <property type="entry name" value="Methylesterase CheB, C-terminal domain"/>
    <property type="match status" value="1"/>
</dbReference>
<evidence type="ECO:0000256" key="7">
    <source>
        <dbReference type="ARBA" id="ARBA00022679"/>
    </source>
</evidence>
<dbReference type="AlphaFoldDB" id="A0A6I0EZ30"/>
<dbReference type="Pfam" id="PF00512">
    <property type="entry name" value="HisKA"/>
    <property type="match status" value="1"/>
</dbReference>
<gene>
    <name evidence="19" type="ORF">F9B85_09880</name>
</gene>
<dbReference type="PROSITE" id="PS50123">
    <property type="entry name" value="CHER"/>
    <property type="match status" value="1"/>
</dbReference>
<dbReference type="InterPro" id="IPR035965">
    <property type="entry name" value="PAS-like_dom_sf"/>
</dbReference>
<dbReference type="EC" id="2.1.1.80" evidence="4"/>
<dbReference type="CDD" id="cd00075">
    <property type="entry name" value="HATPase"/>
    <property type="match status" value="1"/>
</dbReference>
<evidence type="ECO:0000256" key="2">
    <source>
        <dbReference type="ARBA" id="ARBA00001541"/>
    </source>
</evidence>
<keyword evidence="9" id="KW-0418">Kinase</keyword>
<feature type="domain" description="CheR-type methyltransferase" evidence="18">
    <location>
        <begin position="213"/>
        <end position="480"/>
    </location>
</feature>
<name>A0A6I0EZ30_9FIRM</name>
<dbReference type="InterPro" id="IPR000014">
    <property type="entry name" value="PAS"/>
</dbReference>
<evidence type="ECO:0000256" key="6">
    <source>
        <dbReference type="ARBA" id="ARBA00022603"/>
    </source>
</evidence>
<dbReference type="GO" id="GO:0000155">
    <property type="term" value="F:phosphorelay sensor kinase activity"/>
    <property type="evidence" value="ECO:0007669"/>
    <property type="project" value="InterPro"/>
</dbReference>
<dbReference type="SUPFAM" id="SSF47757">
    <property type="entry name" value="Chemotaxis receptor methyltransferase CheR, N-terminal domain"/>
    <property type="match status" value="1"/>
</dbReference>
<dbReference type="SUPFAM" id="SSF52738">
    <property type="entry name" value="Methylesterase CheB, C-terminal domain"/>
    <property type="match status" value="1"/>
</dbReference>
<evidence type="ECO:0000313" key="19">
    <source>
        <dbReference type="EMBL" id="KAB2952112.1"/>
    </source>
</evidence>
<dbReference type="SUPFAM" id="SSF55785">
    <property type="entry name" value="PYP-like sensor domain (PAS domain)"/>
    <property type="match status" value="1"/>
</dbReference>
<dbReference type="GO" id="GO:0000156">
    <property type="term" value="F:phosphorelay response regulator activity"/>
    <property type="evidence" value="ECO:0007669"/>
    <property type="project" value="InterPro"/>
</dbReference>
<dbReference type="GO" id="GO:0006355">
    <property type="term" value="P:regulation of DNA-templated transcription"/>
    <property type="evidence" value="ECO:0007669"/>
    <property type="project" value="InterPro"/>
</dbReference>
<dbReference type="CDD" id="cd00130">
    <property type="entry name" value="PAS"/>
    <property type="match status" value="1"/>
</dbReference>
<evidence type="ECO:0000256" key="10">
    <source>
        <dbReference type="ARBA" id="ARBA00023012"/>
    </source>
</evidence>
<dbReference type="InterPro" id="IPR003661">
    <property type="entry name" value="HisK_dim/P_dom"/>
</dbReference>
<accession>A0A6I0EZ30</accession>
<organism evidence="19 20">
    <name type="scientific">Heliorestis acidaminivorans</name>
    <dbReference type="NCBI Taxonomy" id="553427"/>
    <lineage>
        <taxon>Bacteria</taxon>
        <taxon>Bacillati</taxon>
        <taxon>Bacillota</taxon>
        <taxon>Clostridia</taxon>
        <taxon>Eubacteriales</taxon>
        <taxon>Heliobacteriaceae</taxon>
        <taxon>Heliorestis</taxon>
    </lineage>
</organism>
<keyword evidence="12" id="KW-0145">Chemotaxis</keyword>
<dbReference type="Gene3D" id="1.10.287.620">
    <property type="entry name" value="Helix Hairpins"/>
    <property type="match status" value="1"/>
</dbReference>
<feature type="domain" description="Histidine kinase" evidence="15">
    <location>
        <begin position="772"/>
        <end position="996"/>
    </location>
</feature>
<evidence type="ECO:0000256" key="13">
    <source>
        <dbReference type="PROSITE-ProRule" id="PRU00169"/>
    </source>
</evidence>
<keyword evidence="20" id="KW-1185">Reference proteome</keyword>
<evidence type="ECO:0000256" key="3">
    <source>
        <dbReference type="ARBA" id="ARBA00012438"/>
    </source>
</evidence>
<dbReference type="InterPro" id="IPR000673">
    <property type="entry name" value="Sig_transdc_resp-reg_Me-estase"/>
</dbReference>
<keyword evidence="6" id="KW-0489">Methyltransferase</keyword>
<dbReference type="PANTHER" id="PTHR24422:SF10">
    <property type="entry name" value="CHEMOTAXIS PROTEIN METHYLTRANSFERASE 2"/>
    <property type="match status" value="1"/>
</dbReference>
<dbReference type="GO" id="GO:0008984">
    <property type="term" value="F:protein-glutamate methylesterase activity"/>
    <property type="evidence" value="ECO:0007669"/>
    <property type="project" value="InterPro"/>
</dbReference>
<dbReference type="OrthoDB" id="9816309at2"/>
<dbReference type="InterPro" id="IPR003594">
    <property type="entry name" value="HATPase_dom"/>
</dbReference>
<keyword evidence="12" id="KW-0378">Hydrolase</keyword>
<dbReference type="Gene3D" id="1.10.155.10">
    <property type="entry name" value="Chemotaxis receptor methyltransferase CheR, N-terminal domain"/>
    <property type="match status" value="1"/>
</dbReference>
<dbReference type="SUPFAM" id="SSF47384">
    <property type="entry name" value="Homodimeric domain of signal transducing histidine kinase"/>
    <property type="match status" value="1"/>
</dbReference>
<evidence type="ECO:0000256" key="11">
    <source>
        <dbReference type="ARBA" id="ARBA00024867"/>
    </source>
</evidence>
<dbReference type="SUPFAM" id="SSF55874">
    <property type="entry name" value="ATPase domain of HSP90 chaperone/DNA topoisomerase II/histidine kinase"/>
    <property type="match status" value="1"/>
</dbReference>
<dbReference type="Gene3D" id="1.10.287.130">
    <property type="match status" value="1"/>
</dbReference>
<dbReference type="InterPro" id="IPR005467">
    <property type="entry name" value="His_kinase_dom"/>
</dbReference>
<dbReference type="Gene3D" id="3.30.450.20">
    <property type="entry name" value="PAS domain"/>
    <property type="match status" value="1"/>
</dbReference>
<dbReference type="Pfam" id="PF02518">
    <property type="entry name" value="HATPase_c"/>
    <property type="match status" value="1"/>
</dbReference>
<keyword evidence="8" id="KW-0949">S-adenosyl-L-methionine</keyword>
<dbReference type="GO" id="GO:0006935">
    <property type="term" value="P:chemotaxis"/>
    <property type="evidence" value="ECO:0007669"/>
    <property type="project" value="UniProtKB-UniRule"/>
</dbReference>
<dbReference type="GO" id="GO:0008983">
    <property type="term" value="F:protein-glutamate O-methyltransferase activity"/>
    <property type="evidence" value="ECO:0007669"/>
    <property type="project" value="UniProtKB-EC"/>
</dbReference>
<reference evidence="19 20" key="1">
    <citation type="submission" date="2019-10" db="EMBL/GenBank/DDBJ databases">
        <title>Whole-genome sequence of the extremophile Heliorestis acidaminivorans DSM 24790.</title>
        <authorList>
            <person name="Kyndt J.A."/>
            <person name="Meyer T.E."/>
        </authorList>
    </citation>
    <scope>NUCLEOTIDE SEQUENCE [LARGE SCALE GENOMIC DNA]</scope>
    <source>
        <strain evidence="19 20">DSM 24790</strain>
    </source>
</reference>
<dbReference type="Pfam" id="PF00989">
    <property type="entry name" value="PAS"/>
    <property type="match status" value="1"/>
</dbReference>
<comment type="catalytic activity">
    <reaction evidence="1">
        <text>ATP + protein L-histidine = ADP + protein N-phospho-L-histidine.</text>
        <dbReference type="EC" id="2.7.13.3"/>
    </reaction>
</comment>
<comment type="caution">
    <text evidence="13">Lacks conserved residue(s) required for the propagation of feature annotation.</text>
</comment>
<evidence type="ECO:0000256" key="14">
    <source>
        <dbReference type="SAM" id="Coils"/>
    </source>
</evidence>
<dbReference type="SMART" id="SM00388">
    <property type="entry name" value="HisKA"/>
    <property type="match status" value="1"/>
</dbReference>
<dbReference type="GO" id="GO:0005737">
    <property type="term" value="C:cytoplasm"/>
    <property type="evidence" value="ECO:0007669"/>
    <property type="project" value="InterPro"/>
</dbReference>
<evidence type="ECO:0000313" key="20">
    <source>
        <dbReference type="Proteomes" id="UP000468766"/>
    </source>
</evidence>
<dbReference type="Pfam" id="PF00072">
    <property type="entry name" value="Response_reg"/>
    <property type="match status" value="1"/>
</dbReference>
<dbReference type="InterPro" id="IPR001789">
    <property type="entry name" value="Sig_transdc_resp-reg_receiver"/>
</dbReference>
<evidence type="ECO:0000256" key="12">
    <source>
        <dbReference type="PROSITE-ProRule" id="PRU00050"/>
    </source>
</evidence>
<evidence type="ECO:0000256" key="9">
    <source>
        <dbReference type="ARBA" id="ARBA00022777"/>
    </source>
</evidence>
<dbReference type="Gene3D" id="3.30.565.10">
    <property type="entry name" value="Histidine kinase-like ATPase, C-terminal domain"/>
    <property type="match status" value="1"/>
</dbReference>
<dbReference type="Pfam" id="PF01739">
    <property type="entry name" value="CheR"/>
    <property type="match status" value="1"/>
</dbReference>
<dbReference type="SMART" id="SM00138">
    <property type="entry name" value="MeTrc"/>
    <property type="match status" value="1"/>
</dbReference>
<dbReference type="PRINTS" id="PR00996">
    <property type="entry name" value="CHERMTFRASE"/>
</dbReference>
<dbReference type="InterPro" id="IPR000780">
    <property type="entry name" value="CheR_MeTrfase"/>
</dbReference>
<feature type="domain" description="Response regulatory" evidence="16">
    <location>
        <begin position="1023"/>
        <end position="1138"/>
    </location>
</feature>
<comment type="catalytic activity">
    <reaction evidence="2">
        <text>L-glutamyl-[protein] + S-adenosyl-L-methionine = [protein]-L-glutamate 5-O-methyl ester + S-adenosyl-L-homocysteine</text>
        <dbReference type="Rhea" id="RHEA:24452"/>
        <dbReference type="Rhea" id="RHEA-COMP:10208"/>
        <dbReference type="Rhea" id="RHEA-COMP:10311"/>
        <dbReference type="ChEBI" id="CHEBI:29973"/>
        <dbReference type="ChEBI" id="CHEBI:57856"/>
        <dbReference type="ChEBI" id="CHEBI:59789"/>
        <dbReference type="ChEBI" id="CHEBI:82795"/>
        <dbReference type="EC" id="2.1.1.80"/>
    </reaction>
</comment>
<evidence type="ECO:0000256" key="8">
    <source>
        <dbReference type="ARBA" id="ARBA00022691"/>
    </source>
</evidence>
<dbReference type="EMBL" id="WBXO01000007">
    <property type="protein sequence ID" value="KAB2952112.1"/>
    <property type="molecule type" value="Genomic_DNA"/>
</dbReference>
<dbReference type="Proteomes" id="UP000468766">
    <property type="component" value="Unassembled WGS sequence"/>
</dbReference>
<dbReference type="PROSITE" id="PS50109">
    <property type="entry name" value="HIS_KIN"/>
    <property type="match status" value="1"/>
</dbReference>
<dbReference type="InterPro" id="IPR029063">
    <property type="entry name" value="SAM-dependent_MTases_sf"/>
</dbReference>
<proteinExistence type="predicted"/>
<dbReference type="Gene3D" id="3.40.50.2300">
    <property type="match status" value="1"/>
</dbReference>
<dbReference type="Gene3D" id="3.40.50.150">
    <property type="entry name" value="Vaccinia Virus protein VP39"/>
    <property type="match status" value="1"/>
</dbReference>
<protein>
    <recommendedName>
        <fullName evidence="5">Stage 0 sporulation protein A homolog</fullName>
        <ecNumber evidence="4">2.1.1.80</ecNumber>
        <ecNumber evidence="3">2.7.13.3</ecNumber>
    </recommendedName>
</protein>
<dbReference type="InterPro" id="IPR035909">
    <property type="entry name" value="CheB_C"/>
</dbReference>
<feature type="active site" evidence="12">
    <location>
        <position position="21"/>
    </location>
</feature>
<dbReference type="InterPro" id="IPR013767">
    <property type="entry name" value="PAS_fold"/>
</dbReference>
<evidence type="ECO:0000256" key="1">
    <source>
        <dbReference type="ARBA" id="ARBA00000085"/>
    </source>
</evidence>
<comment type="caution">
    <text evidence="19">The sequence shown here is derived from an EMBL/GenBank/DDBJ whole genome shotgun (WGS) entry which is preliminary data.</text>
</comment>
<sequence length="1140" mass="129023">MTEEKIEALKDDLWVLVIGASAGGLRAIQEVLSTLPPNDKLVAFVVQHLSPRYPSHLTSILQRTTTMKVKEATNNEIIKGGTIYVAMPNHHLIIQENQIILDAESEKVKFSRPSIDVLFESASHAFGNQTIGLILSGTGSDGSNGIVTIKENGGFTIAQESSNSCYNAMPQNAINTGAIDFVLPLHEISKVISQIIEDPEAVRKELTVDEHIEIIELLRKNLKIDLFNYRRSTFKRRIRKRMGHLHITSIKDYIGYLRKNPKEMEQLHNELLINVTHFMRDEEAFASLRSNCLEPLIEQKEEEETLRVWSVGCSTGEEVYSVAFLIADIIEEKGKKLEVKIYATDVDESAVLEARRGQYDHTKTETIPKKYQEKYMLNYGSYSKVKKEIRSWVVFGVQDVTNSAPIAKVDLIICRNLLIYFEKELQKKVLKKLHYALNPDGYMFLGKSETTSILPNYFRVIDRRWRLYQTCFSMHRQAKNNCHINNSDNLATNIITNIRRNVEGNGANQNNFLATSPSELIITNINERKASLKNIFDKSDDDVGEALQREELQAANEELETAIEELQAANEELETTNEELESSNEELETLNEELEAANEELETMNEEMEVRALELQTVSSLKNSVLSSLNVAIIAVDLEGIVMEWNPAAAHLFDIPSYRALQRNFFALNIPTIFDDLKKYLELCTCGEEVPVSRTVVTWQRKKLNIDYVPLLKEYSSVLGLLIVAYDITEQYDLQEKIQIALSKEHELVEELAEAKANAEKANHLKTQFIAELSHDLRGSLNVILGMSQLGIETSPDSSMSETDYIAEQRSLFDTTYKAAENLNDLLNQVLELSSIELGKKVIENKVFSVPQLLEQVNVIIAYKAKRNKIEYLENNEVPEEYLIECDFSKLCQVLLNLLDNAVKYSKAQGKVFFTIKKQDDQLVFVVKDQGIGMSADTIQQIFKPFYRNRDVKALYGSGLGMTITQKLIQAMQGAIKIDSKIDDGTTVTVTIPVRYLQKMSEKSQRSDPISMDKLKDKIHGMKVLVADEDAVSVMLLRRLFTSLGAQVNVVANLVAAKAQIEAVRPDLIMMELQFSDGDGKELINSLSLEKERLPKMIAMTRELITAPLCDEWTVWTDDLIGKPLSLESIYSSLEKVLAE</sequence>
<dbReference type="RefSeq" id="WP_151620432.1">
    <property type="nucleotide sequence ID" value="NZ_WBXO01000007.1"/>
</dbReference>
<feature type="active site" evidence="12">
    <location>
        <position position="48"/>
    </location>
</feature>
<dbReference type="EC" id="2.7.13.3" evidence="3"/>
<feature type="coiled-coil region" evidence="14">
    <location>
        <begin position="738"/>
        <end position="772"/>
    </location>
</feature>
<evidence type="ECO:0000256" key="5">
    <source>
        <dbReference type="ARBA" id="ARBA00018672"/>
    </source>
</evidence>
<dbReference type="CDD" id="cd00156">
    <property type="entry name" value="REC"/>
    <property type="match status" value="1"/>
</dbReference>
<dbReference type="InterPro" id="IPR022642">
    <property type="entry name" value="CheR_C"/>
</dbReference>
<evidence type="ECO:0000256" key="4">
    <source>
        <dbReference type="ARBA" id="ARBA00012534"/>
    </source>
</evidence>
<evidence type="ECO:0000259" key="17">
    <source>
        <dbReference type="PROSITE" id="PS50122"/>
    </source>
</evidence>
<dbReference type="GO" id="GO:0032259">
    <property type="term" value="P:methylation"/>
    <property type="evidence" value="ECO:0007669"/>
    <property type="project" value="UniProtKB-KW"/>
</dbReference>
<keyword evidence="14" id="KW-0175">Coiled coil</keyword>
<dbReference type="InterPro" id="IPR011006">
    <property type="entry name" value="CheY-like_superfamily"/>
</dbReference>
<evidence type="ECO:0000259" key="15">
    <source>
        <dbReference type="PROSITE" id="PS50109"/>
    </source>
</evidence>
<dbReference type="Pfam" id="PF03705">
    <property type="entry name" value="CheR_N"/>
    <property type="match status" value="1"/>
</dbReference>
<dbReference type="SMART" id="SM00448">
    <property type="entry name" value="REC"/>
    <property type="match status" value="1"/>
</dbReference>
<dbReference type="InterPro" id="IPR036097">
    <property type="entry name" value="HisK_dim/P_sf"/>
</dbReference>